<dbReference type="InterPro" id="IPR003754">
    <property type="entry name" value="4pyrrol_synth_uPrphyn_synth"/>
</dbReference>
<protein>
    <recommendedName>
        <fullName evidence="1">Tetrapyrrole biosynthesis uroporphyrinogen III synthase domain-containing protein</fullName>
    </recommendedName>
</protein>
<evidence type="ECO:0000259" key="1">
    <source>
        <dbReference type="Pfam" id="PF02602"/>
    </source>
</evidence>
<proteinExistence type="predicted"/>
<dbReference type="GO" id="GO:0004852">
    <property type="term" value="F:uroporphyrinogen-III synthase activity"/>
    <property type="evidence" value="ECO:0007669"/>
    <property type="project" value="InterPro"/>
</dbReference>
<dbReference type="AlphaFoldDB" id="A0AA35G6Y8"/>
<dbReference type="Proteomes" id="UP001163687">
    <property type="component" value="Chromosome"/>
</dbReference>
<evidence type="ECO:0000313" key="3">
    <source>
        <dbReference type="Proteomes" id="UP001163687"/>
    </source>
</evidence>
<dbReference type="Gene3D" id="3.40.50.10090">
    <property type="match status" value="2"/>
</dbReference>
<dbReference type="InterPro" id="IPR036108">
    <property type="entry name" value="4pyrrol_syn_uPrphyn_synt_sf"/>
</dbReference>
<dbReference type="KEGG" id="cmic:caldi_03150"/>
<dbReference type="SUPFAM" id="SSF69618">
    <property type="entry name" value="HemD-like"/>
    <property type="match status" value="1"/>
</dbReference>
<gene>
    <name evidence="2" type="ORF">caldi_03150</name>
</gene>
<dbReference type="PANTHER" id="PTHR40082">
    <property type="entry name" value="BLR5956 PROTEIN"/>
    <property type="match status" value="1"/>
</dbReference>
<dbReference type="CDD" id="cd06578">
    <property type="entry name" value="HemD"/>
    <property type="match status" value="1"/>
</dbReference>
<reference evidence="2" key="1">
    <citation type="submission" date="2022-03" db="EMBL/GenBank/DDBJ databases">
        <title>Complete genome sequence of Caldinitratiruptor microaerophilus.</title>
        <authorList>
            <person name="Mukaiyama R."/>
            <person name="Nishiyama T."/>
            <person name="Ueda K."/>
        </authorList>
    </citation>
    <scope>NUCLEOTIDE SEQUENCE</scope>
    <source>
        <strain evidence="2">JCM 16183</strain>
    </source>
</reference>
<organism evidence="2 3">
    <name type="scientific">Caldinitratiruptor microaerophilus</name>
    <dbReference type="NCBI Taxonomy" id="671077"/>
    <lineage>
        <taxon>Bacteria</taxon>
        <taxon>Bacillati</taxon>
        <taxon>Bacillota</taxon>
        <taxon>Clostridia</taxon>
        <taxon>Eubacteriales</taxon>
        <taxon>Symbiobacteriaceae</taxon>
        <taxon>Caldinitratiruptor</taxon>
    </lineage>
</organism>
<keyword evidence="3" id="KW-1185">Reference proteome</keyword>
<dbReference type="InterPro" id="IPR039793">
    <property type="entry name" value="UROS/Hem4"/>
</dbReference>
<accession>A0AA35G6Y8</accession>
<name>A0AA35G6Y8_9FIRM</name>
<evidence type="ECO:0000313" key="2">
    <source>
        <dbReference type="EMBL" id="BDG59225.1"/>
    </source>
</evidence>
<dbReference type="GO" id="GO:0006780">
    <property type="term" value="P:uroporphyrinogen III biosynthetic process"/>
    <property type="evidence" value="ECO:0007669"/>
    <property type="project" value="InterPro"/>
</dbReference>
<feature type="domain" description="Tetrapyrrole biosynthesis uroporphyrinogen III synthase" evidence="1">
    <location>
        <begin position="25"/>
        <end position="250"/>
    </location>
</feature>
<sequence length="262" mass="26597">MTGGAPGPLAGRRVLITRAAGEGRSLAEAIRRLGGEPWEVPVIAIAGPPDPAQVAAAAARLPEYGWVVFTSRHGVERLVAVLEAAGVGAQALRDCRLVAVGPATARALEGEGLAAVRLPESPDATGVLRLLLQEVRPGDRVLVVRPLEAAMDLATPLRAAGAEVDEVVAYRTVPALPAGALAPALRERPVHYVTFTSGSTVRALLDAAGGPGALQGVRVACIGPRTAEAAQRLGLTVHVVGPGNSVEALAEAIGADAARHAG</sequence>
<dbReference type="PANTHER" id="PTHR40082:SF1">
    <property type="entry name" value="BLR5956 PROTEIN"/>
    <property type="match status" value="1"/>
</dbReference>
<dbReference type="EMBL" id="AP025628">
    <property type="protein sequence ID" value="BDG59225.1"/>
    <property type="molecule type" value="Genomic_DNA"/>
</dbReference>
<dbReference type="Pfam" id="PF02602">
    <property type="entry name" value="HEM4"/>
    <property type="match status" value="1"/>
</dbReference>
<dbReference type="RefSeq" id="WP_264843345.1">
    <property type="nucleotide sequence ID" value="NZ_AP025628.1"/>
</dbReference>